<proteinExistence type="predicted"/>
<dbReference type="KEGG" id="tva:4760398"/>
<reference evidence="3" key="1">
    <citation type="submission" date="2006-10" db="EMBL/GenBank/DDBJ databases">
        <authorList>
            <person name="Amadeo P."/>
            <person name="Zhao Q."/>
            <person name="Wortman J."/>
            <person name="Fraser-Liggett C."/>
            <person name="Carlton J."/>
        </authorList>
    </citation>
    <scope>NUCLEOTIDE SEQUENCE</scope>
    <source>
        <strain evidence="3">G3</strain>
    </source>
</reference>
<evidence type="ECO:0000313" key="3">
    <source>
        <dbReference type="EMBL" id="EAY02558.1"/>
    </source>
</evidence>
<dbReference type="SMR" id="A2EXP8"/>
<sequence length="495" mass="58738">MIDSYHTKDNFYRYDSYKKTEKLEQIVKEFDREETEFLLKTGNYSAQYLFAKQDLIELYNKERKYKSIINDLKAKLTNLLLRMKNSQKIIRQPIYDDNNSRSIDILLEDIKKAENLMKKNSLESLEQLNQKELNECIELETINSQMKANMKLLQQTTIQLLSPRQNSSFISSFEPVFGSHMIDESLAEADEKISFLQDSITRRKNQLKKRKSELKKLERKYEDVRRISEDMYTKKQQKITYLNNTLEENKDLNSKILVIADEIIQMKKDLIDYQNKRYQIERENYTVSRDKIYNEKYKKQIDELHQRVHDKQLEIAENEKVLKRMRENSVQLMNQVTTFESTLQSDEIRIKQLELQVDSFGLKIDKKIDKSKRELSMFTENSTKLNVDQNTYFDELTRLFNGKSPRKSPRKSPTTKSPRKTFSTPKRDNSSPTKTIINIDAPYLSPIIKSPAENHMASPMKFQQTELNSPYRSPRIQSPKYTSPMYLDQLSQAFE</sequence>
<dbReference type="VEuPathDB" id="TrichDB:TVAGG3_0222510"/>
<feature type="coiled-coil region" evidence="1">
    <location>
        <begin position="294"/>
        <end position="335"/>
    </location>
</feature>
<organism evidence="3 4">
    <name type="scientific">Trichomonas vaginalis (strain ATCC PRA-98 / G3)</name>
    <dbReference type="NCBI Taxonomy" id="412133"/>
    <lineage>
        <taxon>Eukaryota</taxon>
        <taxon>Metamonada</taxon>
        <taxon>Parabasalia</taxon>
        <taxon>Trichomonadida</taxon>
        <taxon>Trichomonadidae</taxon>
        <taxon>Trichomonas</taxon>
    </lineage>
</organism>
<accession>A2EXP8</accession>
<feature type="region of interest" description="Disordered" evidence="2">
    <location>
        <begin position="452"/>
        <end position="484"/>
    </location>
</feature>
<evidence type="ECO:0000256" key="1">
    <source>
        <dbReference type="SAM" id="Coils"/>
    </source>
</evidence>
<feature type="coiled-coil region" evidence="1">
    <location>
        <begin position="197"/>
        <end position="234"/>
    </location>
</feature>
<dbReference type="RefSeq" id="XP_001314797.1">
    <property type="nucleotide sequence ID" value="XM_001314763.1"/>
</dbReference>
<gene>
    <name evidence="3" type="ORF">TVAG_116120</name>
</gene>
<feature type="coiled-coil region" evidence="1">
    <location>
        <begin position="69"/>
        <end position="142"/>
    </location>
</feature>
<feature type="compositionally biased region" description="Polar residues" evidence="2">
    <location>
        <begin position="411"/>
        <end position="436"/>
    </location>
</feature>
<evidence type="ECO:0000256" key="2">
    <source>
        <dbReference type="SAM" id="MobiDB-lite"/>
    </source>
</evidence>
<protein>
    <submittedName>
        <fullName evidence="3">Uncharacterized protein</fullName>
    </submittedName>
</protein>
<dbReference type="EMBL" id="DS113532">
    <property type="protein sequence ID" value="EAY02558.1"/>
    <property type="molecule type" value="Genomic_DNA"/>
</dbReference>
<dbReference type="Proteomes" id="UP000001542">
    <property type="component" value="Unassembled WGS sequence"/>
</dbReference>
<evidence type="ECO:0000313" key="4">
    <source>
        <dbReference type="Proteomes" id="UP000001542"/>
    </source>
</evidence>
<dbReference type="VEuPathDB" id="TrichDB:TVAG_116120"/>
<feature type="compositionally biased region" description="Polar residues" evidence="2">
    <location>
        <begin position="461"/>
        <end position="481"/>
    </location>
</feature>
<feature type="region of interest" description="Disordered" evidence="2">
    <location>
        <begin position="398"/>
        <end position="436"/>
    </location>
</feature>
<dbReference type="AlphaFoldDB" id="A2EXP8"/>
<reference evidence="3" key="2">
    <citation type="journal article" date="2007" name="Science">
        <title>Draft genome sequence of the sexually transmitted pathogen Trichomonas vaginalis.</title>
        <authorList>
            <person name="Carlton J.M."/>
            <person name="Hirt R.P."/>
            <person name="Silva J.C."/>
            <person name="Delcher A.L."/>
            <person name="Schatz M."/>
            <person name="Zhao Q."/>
            <person name="Wortman J.R."/>
            <person name="Bidwell S.L."/>
            <person name="Alsmark U.C.M."/>
            <person name="Besteiro S."/>
            <person name="Sicheritz-Ponten T."/>
            <person name="Noel C.J."/>
            <person name="Dacks J.B."/>
            <person name="Foster P.G."/>
            <person name="Simillion C."/>
            <person name="Van de Peer Y."/>
            <person name="Miranda-Saavedra D."/>
            <person name="Barton G.J."/>
            <person name="Westrop G.D."/>
            <person name="Mueller S."/>
            <person name="Dessi D."/>
            <person name="Fiori P.L."/>
            <person name="Ren Q."/>
            <person name="Paulsen I."/>
            <person name="Zhang H."/>
            <person name="Bastida-Corcuera F.D."/>
            <person name="Simoes-Barbosa A."/>
            <person name="Brown M.T."/>
            <person name="Hayes R.D."/>
            <person name="Mukherjee M."/>
            <person name="Okumura C.Y."/>
            <person name="Schneider R."/>
            <person name="Smith A.J."/>
            <person name="Vanacova S."/>
            <person name="Villalvazo M."/>
            <person name="Haas B.J."/>
            <person name="Pertea M."/>
            <person name="Feldblyum T.V."/>
            <person name="Utterback T.R."/>
            <person name="Shu C.L."/>
            <person name="Osoegawa K."/>
            <person name="de Jong P.J."/>
            <person name="Hrdy I."/>
            <person name="Horvathova L."/>
            <person name="Zubacova Z."/>
            <person name="Dolezal P."/>
            <person name="Malik S.B."/>
            <person name="Logsdon J.M. Jr."/>
            <person name="Henze K."/>
            <person name="Gupta A."/>
            <person name="Wang C.C."/>
            <person name="Dunne R.L."/>
            <person name="Upcroft J.A."/>
            <person name="Upcroft P."/>
            <person name="White O."/>
            <person name="Salzberg S.L."/>
            <person name="Tang P."/>
            <person name="Chiu C.-H."/>
            <person name="Lee Y.-S."/>
            <person name="Embley T.M."/>
            <person name="Coombs G.H."/>
            <person name="Mottram J.C."/>
            <person name="Tachezy J."/>
            <person name="Fraser-Liggett C.M."/>
            <person name="Johnson P.J."/>
        </authorList>
    </citation>
    <scope>NUCLEOTIDE SEQUENCE [LARGE SCALE GENOMIC DNA]</scope>
    <source>
        <strain evidence="3">G3</strain>
    </source>
</reference>
<name>A2EXP8_TRIV3</name>
<keyword evidence="1" id="KW-0175">Coiled coil</keyword>
<keyword evidence="4" id="KW-1185">Reference proteome</keyword>
<dbReference type="InParanoid" id="A2EXP8"/>